<dbReference type="PANTHER" id="PTHR21713">
    <property type="entry name" value="NASCENT POLYPEPTIDE ASSOCIATED COMPLEX ALPHA SUBUNIT-RELATED"/>
    <property type="match status" value="1"/>
</dbReference>
<dbReference type="GO" id="GO:0005854">
    <property type="term" value="C:nascent polypeptide-associated complex"/>
    <property type="evidence" value="ECO:0007669"/>
    <property type="project" value="InterPro"/>
</dbReference>
<dbReference type="SMART" id="SM00248">
    <property type="entry name" value="ANK"/>
    <property type="match status" value="2"/>
</dbReference>
<keyword evidence="1" id="KW-0040">ANK repeat</keyword>
<evidence type="ECO:0000313" key="4">
    <source>
        <dbReference type="EMBL" id="KRX10608.1"/>
    </source>
</evidence>
<dbReference type="Proteomes" id="UP000054937">
    <property type="component" value="Unassembled WGS sequence"/>
</dbReference>
<dbReference type="PROSITE" id="PS50096">
    <property type="entry name" value="IQ"/>
    <property type="match status" value="1"/>
</dbReference>
<feature type="region of interest" description="Disordered" evidence="3">
    <location>
        <begin position="430"/>
        <end position="458"/>
    </location>
</feature>
<accession>A0A0V0R8B2</accession>
<gene>
    <name evidence="4" type="ORF">PPERSA_05428</name>
</gene>
<dbReference type="Gene3D" id="1.25.40.20">
    <property type="entry name" value="Ankyrin repeat-containing domain"/>
    <property type="match status" value="1"/>
</dbReference>
<comment type="caution">
    <text evidence="4">The sequence shown here is derived from an EMBL/GenBank/DDBJ whole genome shotgun (WGS) entry which is preliminary data.</text>
</comment>
<dbReference type="OrthoDB" id="341259at2759"/>
<proteinExistence type="predicted"/>
<dbReference type="PROSITE" id="PS50088">
    <property type="entry name" value="ANK_REPEAT"/>
    <property type="match status" value="1"/>
</dbReference>
<feature type="compositionally biased region" description="Polar residues" evidence="3">
    <location>
        <begin position="1343"/>
        <end position="1366"/>
    </location>
</feature>
<dbReference type="SUPFAM" id="SSF48403">
    <property type="entry name" value="Ankyrin repeat"/>
    <property type="match status" value="1"/>
</dbReference>
<name>A0A0V0R8B2_PSEPJ</name>
<evidence type="ECO:0000313" key="5">
    <source>
        <dbReference type="Proteomes" id="UP000054937"/>
    </source>
</evidence>
<dbReference type="EMBL" id="LDAU01000025">
    <property type="protein sequence ID" value="KRX10608.1"/>
    <property type="molecule type" value="Genomic_DNA"/>
</dbReference>
<feature type="coiled-coil region" evidence="2">
    <location>
        <begin position="998"/>
        <end position="1054"/>
    </location>
</feature>
<reference evidence="4 5" key="1">
    <citation type="journal article" date="2015" name="Sci. Rep.">
        <title>Genome of the facultative scuticociliatosis pathogen Pseudocohnilembus persalinus provides insight into its virulence through horizontal gene transfer.</title>
        <authorList>
            <person name="Xiong J."/>
            <person name="Wang G."/>
            <person name="Cheng J."/>
            <person name="Tian M."/>
            <person name="Pan X."/>
            <person name="Warren A."/>
            <person name="Jiang C."/>
            <person name="Yuan D."/>
            <person name="Miao W."/>
        </authorList>
    </citation>
    <scope>NUCLEOTIDE SEQUENCE [LARGE SCALE GENOMIC DNA]</scope>
    <source>
        <strain evidence="4">36N120E</strain>
    </source>
</reference>
<dbReference type="InterPro" id="IPR016641">
    <property type="entry name" value="EGD2/NACA0like"/>
</dbReference>
<feature type="coiled-coil region" evidence="2">
    <location>
        <begin position="586"/>
        <end position="617"/>
    </location>
</feature>
<feature type="region of interest" description="Disordered" evidence="3">
    <location>
        <begin position="1331"/>
        <end position="1366"/>
    </location>
</feature>
<evidence type="ECO:0000256" key="1">
    <source>
        <dbReference type="PROSITE-ProRule" id="PRU00023"/>
    </source>
</evidence>
<organism evidence="4 5">
    <name type="scientific">Pseudocohnilembus persalinus</name>
    <name type="common">Ciliate</name>
    <dbReference type="NCBI Taxonomy" id="266149"/>
    <lineage>
        <taxon>Eukaryota</taxon>
        <taxon>Sar</taxon>
        <taxon>Alveolata</taxon>
        <taxon>Ciliophora</taxon>
        <taxon>Intramacronucleata</taxon>
        <taxon>Oligohymenophorea</taxon>
        <taxon>Scuticociliatia</taxon>
        <taxon>Philasterida</taxon>
        <taxon>Pseudocohnilembidae</taxon>
        <taxon>Pseudocohnilembus</taxon>
    </lineage>
</organism>
<dbReference type="OMA" id="MNIRCTE"/>
<feature type="repeat" description="ANK" evidence="1">
    <location>
        <begin position="1428"/>
        <end position="1460"/>
    </location>
</feature>
<sequence>MITTNVKQNNLAEIHPQKIDNKNTIHYINPKFKHHIQKQQKLNQIQKQKIKSHSLSNLNQKTFQNNIDLKIDNKEDQQNLTQSLKYQDNTNLYTKNNFRNLLEIDDTIFSNLETKKQIEEKFKQLQQSHEQEISQNVKNSKTQIHNKKAYLLFDKSLQRNSIRNILVSPSQLENQQQQQNNKKNSIQINFQLNQNKNKNQNQNSYKNKINFHSHKNSFADLQIQNNQSKTANSNINSLQKSQNYIQKSNLFTNNNINNNVINNINNKAASKKYFNSTLQNISNFQNDEKQTYPKNQNLNSTQNFSSSKALTKGQRQILIKQLSNSCQKTQKNALISQKINTINQENSKKMLFSNNSNLNFSNNNNLNNVKQKKQVEQKFENNNKKITFGNNQNQDQMLNSNQIQSQIQNQNQNQNQNKNQIQNQNQMLNSISNNNSQKNATSNALLDNSKYRKVKSPNSHQINMEKLIEIVEKKKHSVSLGNFFEIKLNSSENFQQQQKQQQNNLNLENNQTKIENQSDFISFLSEMANSPALFKPSVFIMNNTYLKKICEEFEIDLKKLSDLQEIEDRENYLSECLQLSLQKSLKQLQEKNNKKAVNEYNQQLQEQKNQKKQQEKEQDLFFWLKIKTKFIYLKKKLRADIINELNSPENLQKAQNFISSQKNQQIQIEVYDSQSNQQQQNQNQNFNMIIVDSPKRKSKSSYQFNSQLEILNSQQQQMNSSKLKILLRQNSNCEKNQNETEKIKKLRQEAINEYQQDFKSKVFQEIGLQPVLNETYVPDNDTKKREILLYQRENERKIFNQKELEFLARTSILLNKFQDKEMIQNTVNFLDPEILHQIEIQLADKVINKFLKLKNVLKTSRQLYLQEQVEIGLKKNRDWEKKQTKKQEIQQKLIKSNETQKKNIYQFQRLYKKVINMVQNLEKKEFQKQNLKTLKKLHSKTSINSNFFQQQNTQLYEQTPKTNRSANSSLQEEDFYKSIFGKHSQQQIKSQLSQRQSSDQKQLQKQQQQKQLQQEEEYTIEQLLEIQQKKIEEKERKQQEIIQQQIQLMQEQKQQFALKKQENISQQANKKPFLPINKEKKQFLSLEQIKRTFHPPSKLIIGINKIDEFLKIEDQLNEDEQKQLKQLKLQQERQRDFQLPLNNQAYPEENPEKQKYIQFYSSGPQEVREYKAIEYNDFKPIRQEVILKRRKEPWITKDLEIQACIIIQKMARGYIARRKLKKIKKYYQKRFKQKPNQLQESHKILHYVAKSLNAIQKNKNPANKNVIDLPINKQALDVNIMNKKQTFIFQKQPQIIKEKRLTYHSQFSSPRQFNIQHQTFNQQQMNLIQQQQSNQFDENQTQTQNFSQKSPKIQLNSPTSQNHSSSEFNYQSNFYLAKSSSNNLKPIDINTKDEKGNVPLYYVTKNPQKEFINLLLHLKGNMNIRCTEGMAPVHFVFKSNDLDLILTAINNGASLNILNNKGQTPLAFANQQTLTYLGLNSGIAQIDEGTLIQIQKEYQQSQDEDLFILPFGDNDKLWKQNPENRFNLEKLDPQEQQQNFRMTYINDTKTEIRENEEIINKNKASHNKNKHNSNSIPRLKSFMEKNERIEIEEKKKLKLKQMQIKQKNQEQLQYL</sequence>
<dbReference type="InParanoid" id="A0A0V0R8B2"/>
<dbReference type="InterPro" id="IPR000048">
    <property type="entry name" value="IQ_motif_EF-hand-BS"/>
</dbReference>
<dbReference type="InterPro" id="IPR036770">
    <property type="entry name" value="Ankyrin_rpt-contain_sf"/>
</dbReference>
<evidence type="ECO:0000256" key="3">
    <source>
        <dbReference type="SAM" id="MobiDB-lite"/>
    </source>
</evidence>
<dbReference type="InterPro" id="IPR002110">
    <property type="entry name" value="Ankyrin_rpt"/>
</dbReference>
<keyword evidence="2" id="KW-0175">Coiled coil</keyword>
<dbReference type="SMART" id="SM00015">
    <property type="entry name" value="IQ"/>
    <property type="match status" value="1"/>
</dbReference>
<evidence type="ECO:0000256" key="2">
    <source>
        <dbReference type="SAM" id="Coils"/>
    </source>
</evidence>
<keyword evidence="5" id="KW-1185">Reference proteome</keyword>
<protein>
    <submittedName>
        <fullName evidence="4">Ankyrin repeat-containing domain</fullName>
    </submittedName>
</protein>
<feature type="compositionally biased region" description="Low complexity" evidence="3">
    <location>
        <begin position="1331"/>
        <end position="1342"/>
    </location>
</feature>